<sequence length="417" mass="44210">MSGLITLARPDERSVRTRLAVTFRLLLLLRGLLLAMAVVLLADDPGPRLGLGLVVLGAETVIASAAWRRVLPAVQRMPPLCCLDALLVFAVLAEGGVFGPFFLFTVMTAAIAGVLYTWGPVLLVCVTQIALSFVAMAAAAPADRHSPGLLIALPVFYPLAACAGVALRTLFDQYAESEAVRRRAEAAVAAADERTRLAREMHDSLAKTLQGLTMSVATLPHWIRNSPDRAERDAQDILAALQVAAREARGLIADLREDAYGMPLPSAVLHVAAGWSHASAVPSSVETQGWFADDIPVAVRYEIISVLKEALTNVERHARAGQVDIRLLSSADALHLTVRDDGAGFAPPAGGRLDLLAREGHYGLVGMAERARRIGGRLALRSDPGGGTTVTIVVPHVPGAGHWSDAPDVSGTERRAS</sequence>
<keyword evidence="2" id="KW-0418">Kinase</keyword>
<evidence type="ECO:0000313" key="7">
    <source>
        <dbReference type="EMBL" id="MUN36595.1"/>
    </source>
</evidence>
<evidence type="ECO:0000256" key="3">
    <source>
        <dbReference type="ARBA" id="ARBA00023012"/>
    </source>
</evidence>
<feature type="transmembrane region" description="Helical" evidence="5">
    <location>
        <begin position="87"/>
        <end position="115"/>
    </location>
</feature>
<dbReference type="InterPro" id="IPR011712">
    <property type="entry name" value="Sig_transdc_His_kin_sub3_dim/P"/>
</dbReference>
<dbReference type="Gene3D" id="3.30.565.10">
    <property type="entry name" value="Histidine kinase-like ATPase, C-terminal domain"/>
    <property type="match status" value="1"/>
</dbReference>
<feature type="region of interest" description="Disordered" evidence="4">
    <location>
        <begin position="397"/>
        <end position="417"/>
    </location>
</feature>
<proteinExistence type="predicted"/>
<evidence type="ECO:0000256" key="4">
    <source>
        <dbReference type="SAM" id="MobiDB-lite"/>
    </source>
</evidence>
<dbReference type="AlphaFoldDB" id="A0A7K1KX89"/>
<dbReference type="InterPro" id="IPR005467">
    <property type="entry name" value="His_kinase_dom"/>
</dbReference>
<keyword evidence="5" id="KW-1133">Transmembrane helix</keyword>
<gene>
    <name evidence="7" type="ORF">GNZ18_08295</name>
</gene>
<keyword evidence="5" id="KW-0812">Transmembrane</keyword>
<evidence type="ECO:0000256" key="2">
    <source>
        <dbReference type="ARBA" id="ARBA00022777"/>
    </source>
</evidence>
<keyword evidence="8" id="KW-1185">Reference proteome</keyword>
<dbReference type="SMART" id="SM00387">
    <property type="entry name" value="HATPase_c"/>
    <property type="match status" value="1"/>
</dbReference>
<feature type="transmembrane region" description="Helical" evidence="5">
    <location>
        <begin position="121"/>
        <end position="142"/>
    </location>
</feature>
<dbReference type="InterPro" id="IPR003594">
    <property type="entry name" value="HATPase_dom"/>
</dbReference>
<keyword evidence="3" id="KW-0902">Two-component regulatory system</keyword>
<evidence type="ECO:0000259" key="6">
    <source>
        <dbReference type="PROSITE" id="PS50109"/>
    </source>
</evidence>
<dbReference type="GO" id="GO:0046983">
    <property type="term" value="F:protein dimerization activity"/>
    <property type="evidence" value="ECO:0007669"/>
    <property type="project" value="InterPro"/>
</dbReference>
<dbReference type="GO" id="GO:0016020">
    <property type="term" value="C:membrane"/>
    <property type="evidence" value="ECO:0007669"/>
    <property type="project" value="InterPro"/>
</dbReference>
<keyword evidence="1" id="KW-0808">Transferase</keyword>
<feature type="transmembrane region" description="Helical" evidence="5">
    <location>
        <begin position="21"/>
        <end position="42"/>
    </location>
</feature>
<evidence type="ECO:0000313" key="8">
    <source>
        <dbReference type="Proteomes" id="UP000432015"/>
    </source>
</evidence>
<dbReference type="InterPro" id="IPR036890">
    <property type="entry name" value="HATPase_C_sf"/>
</dbReference>
<feature type="domain" description="Histidine kinase" evidence="6">
    <location>
        <begin position="302"/>
        <end position="398"/>
    </location>
</feature>
<dbReference type="PANTHER" id="PTHR24421">
    <property type="entry name" value="NITRATE/NITRITE SENSOR PROTEIN NARX-RELATED"/>
    <property type="match status" value="1"/>
</dbReference>
<comment type="caution">
    <text evidence="7">The sequence shown here is derived from an EMBL/GenBank/DDBJ whole genome shotgun (WGS) entry which is preliminary data.</text>
</comment>
<dbReference type="SUPFAM" id="SSF55874">
    <property type="entry name" value="ATPase domain of HSP90 chaperone/DNA topoisomerase II/histidine kinase"/>
    <property type="match status" value="1"/>
</dbReference>
<dbReference type="Proteomes" id="UP000432015">
    <property type="component" value="Unassembled WGS sequence"/>
</dbReference>
<dbReference type="EMBL" id="WOFH01000003">
    <property type="protein sequence ID" value="MUN36595.1"/>
    <property type="molecule type" value="Genomic_DNA"/>
</dbReference>
<evidence type="ECO:0000256" key="5">
    <source>
        <dbReference type="SAM" id="Phobius"/>
    </source>
</evidence>
<reference evidence="7 8" key="1">
    <citation type="submission" date="2019-11" db="EMBL/GenBank/DDBJ databases">
        <authorList>
            <person name="Cao P."/>
        </authorList>
    </citation>
    <scope>NUCLEOTIDE SEQUENCE [LARGE SCALE GENOMIC DNA]</scope>
    <source>
        <strain evidence="7 8">NEAU-AAG5</strain>
    </source>
</reference>
<dbReference type="Pfam" id="PF02518">
    <property type="entry name" value="HATPase_c"/>
    <property type="match status" value="1"/>
</dbReference>
<dbReference type="CDD" id="cd16917">
    <property type="entry name" value="HATPase_UhpB-NarQ-NarX-like"/>
    <property type="match status" value="1"/>
</dbReference>
<name>A0A7K1KX89_9ACTN</name>
<dbReference type="Pfam" id="PF07730">
    <property type="entry name" value="HisKA_3"/>
    <property type="match status" value="1"/>
</dbReference>
<feature type="transmembrane region" description="Helical" evidence="5">
    <location>
        <begin position="149"/>
        <end position="171"/>
    </location>
</feature>
<dbReference type="RefSeq" id="WP_156215707.1">
    <property type="nucleotide sequence ID" value="NZ_WOFH01000003.1"/>
</dbReference>
<accession>A0A7K1KX89</accession>
<dbReference type="InterPro" id="IPR050482">
    <property type="entry name" value="Sensor_HK_TwoCompSys"/>
</dbReference>
<dbReference type="Gene3D" id="1.20.5.1930">
    <property type="match status" value="1"/>
</dbReference>
<dbReference type="PROSITE" id="PS50109">
    <property type="entry name" value="HIS_KIN"/>
    <property type="match status" value="1"/>
</dbReference>
<keyword evidence="5" id="KW-0472">Membrane</keyword>
<feature type="transmembrane region" description="Helical" evidence="5">
    <location>
        <begin position="48"/>
        <end position="67"/>
    </location>
</feature>
<evidence type="ECO:0000256" key="1">
    <source>
        <dbReference type="ARBA" id="ARBA00022679"/>
    </source>
</evidence>
<dbReference type="GO" id="GO:0000155">
    <property type="term" value="F:phosphorelay sensor kinase activity"/>
    <property type="evidence" value="ECO:0007669"/>
    <property type="project" value="InterPro"/>
</dbReference>
<protein>
    <recommendedName>
        <fullName evidence="6">Histidine kinase domain-containing protein</fullName>
    </recommendedName>
</protein>
<organism evidence="7 8">
    <name type="scientific">Actinomadura litoris</name>
    <dbReference type="NCBI Taxonomy" id="2678616"/>
    <lineage>
        <taxon>Bacteria</taxon>
        <taxon>Bacillati</taxon>
        <taxon>Actinomycetota</taxon>
        <taxon>Actinomycetes</taxon>
        <taxon>Streptosporangiales</taxon>
        <taxon>Thermomonosporaceae</taxon>
        <taxon>Actinomadura</taxon>
    </lineage>
</organism>